<dbReference type="InterPro" id="IPR036318">
    <property type="entry name" value="FAD-bd_PCMH-like_sf"/>
</dbReference>
<dbReference type="InterPro" id="IPR016166">
    <property type="entry name" value="FAD-bd_PCMH"/>
</dbReference>
<dbReference type="GO" id="GO:0071949">
    <property type="term" value="F:FAD binding"/>
    <property type="evidence" value="ECO:0007669"/>
    <property type="project" value="InterPro"/>
</dbReference>
<protein>
    <recommendedName>
        <fullName evidence="2">FAD-binding PCMH-type domain-containing protein</fullName>
    </recommendedName>
</protein>
<organism evidence="3">
    <name type="scientific">marine sediment metagenome</name>
    <dbReference type="NCBI Taxonomy" id="412755"/>
    <lineage>
        <taxon>unclassified sequences</taxon>
        <taxon>metagenomes</taxon>
        <taxon>ecological metagenomes</taxon>
    </lineage>
</organism>
<dbReference type="NCBIfam" id="TIGR00179">
    <property type="entry name" value="murB"/>
    <property type="match status" value="1"/>
</dbReference>
<dbReference type="InterPro" id="IPR006094">
    <property type="entry name" value="Oxid_FAD_bind_N"/>
</dbReference>
<dbReference type="PANTHER" id="PTHR21071:SF4">
    <property type="entry name" value="UDP-N-ACETYLENOLPYRUVOYLGLUCOSAMINE REDUCTASE"/>
    <property type="match status" value="1"/>
</dbReference>
<dbReference type="InterPro" id="IPR003170">
    <property type="entry name" value="MurB"/>
</dbReference>
<proteinExistence type="inferred from homology"/>
<dbReference type="Pfam" id="PF01565">
    <property type="entry name" value="FAD_binding_4"/>
    <property type="match status" value="1"/>
</dbReference>
<dbReference type="SUPFAM" id="SSF56194">
    <property type="entry name" value="Uridine diphospho-N-Acetylenolpyruvylglucosamine reductase, MurB, C-terminal domain"/>
    <property type="match status" value="1"/>
</dbReference>
<dbReference type="EMBL" id="BARS01037934">
    <property type="protein sequence ID" value="GAG16923.1"/>
    <property type="molecule type" value="Genomic_DNA"/>
</dbReference>
<dbReference type="GO" id="GO:0008762">
    <property type="term" value="F:UDP-N-acetylmuramate dehydrogenase activity"/>
    <property type="evidence" value="ECO:0007669"/>
    <property type="project" value="InterPro"/>
</dbReference>
<comment type="caution">
    <text evidence="3">The sequence shown here is derived from an EMBL/GenBank/DDBJ whole genome shotgun (WGS) entry which is preliminary data.</text>
</comment>
<dbReference type="GO" id="GO:0005829">
    <property type="term" value="C:cytosol"/>
    <property type="evidence" value="ECO:0007669"/>
    <property type="project" value="TreeGrafter"/>
</dbReference>
<dbReference type="InterPro" id="IPR016169">
    <property type="entry name" value="FAD-bd_PCMH_sub2"/>
</dbReference>
<accession>X0VWW0</accession>
<evidence type="ECO:0000313" key="3">
    <source>
        <dbReference type="EMBL" id="GAG16923.1"/>
    </source>
</evidence>
<dbReference type="Gene3D" id="3.30.43.10">
    <property type="entry name" value="Uridine Diphospho-n-acetylenolpyruvylglucosamine Reductase, domain 2"/>
    <property type="match status" value="1"/>
</dbReference>
<feature type="region of interest" description="Disordered" evidence="1">
    <location>
        <begin position="213"/>
        <end position="233"/>
    </location>
</feature>
<sequence>MDRRQRKAISDWVSKGRVLFGEPLARHTTFGIGGPAEVFHEPGDREELVRILKFASQETIPVTIIGSGSNCLVSDTGVPGIVISLAGRLNGFHIEGGRVTAGAGVVLGHMVHRCLQAGLAGVENLVGVPGTIGGALVMNARAFGGEISTYLDRVRTLTSDGKEQVYRREDLQFGYRSSSFRPDEIILEAEFHFEAGSPEAIADLQKRFLSERKARQPLNQQSAGSVFKNPAPD</sequence>
<dbReference type="Gene3D" id="3.30.465.10">
    <property type="match status" value="1"/>
</dbReference>
<name>X0VWW0_9ZZZZ</name>
<evidence type="ECO:0000259" key="2">
    <source>
        <dbReference type="PROSITE" id="PS51387"/>
    </source>
</evidence>
<dbReference type="PANTHER" id="PTHR21071">
    <property type="entry name" value="UDP-N-ACETYLENOLPYRUVOYLGLUCOSAMINE REDUCTASE"/>
    <property type="match status" value="1"/>
</dbReference>
<evidence type="ECO:0000256" key="1">
    <source>
        <dbReference type="SAM" id="MobiDB-lite"/>
    </source>
</evidence>
<feature type="non-terminal residue" evidence="3">
    <location>
        <position position="233"/>
    </location>
</feature>
<dbReference type="AlphaFoldDB" id="X0VWW0"/>
<dbReference type="GO" id="GO:0071555">
    <property type="term" value="P:cell wall organization"/>
    <property type="evidence" value="ECO:0007669"/>
    <property type="project" value="TreeGrafter"/>
</dbReference>
<feature type="domain" description="FAD-binding PCMH-type" evidence="2">
    <location>
        <begin position="31"/>
        <end position="196"/>
    </location>
</feature>
<gene>
    <name evidence="3" type="ORF">S01H1_58105</name>
</gene>
<dbReference type="InterPro" id="IPR016167">
    <property type="entry name" value="FAD-bd_PCMH_sub1"/>
</dbReference>
<dbReference type="HAMAP" id="MF_00037">
    <property type="entry name" value="MurB"/>
    <property type="match status" value="1"/>
</dbReference>
<dbReference type="InterPro" id="IPR036635">
    <property type="entry name" value="MurB_C_sf"/>
</dbReference>
<dbReference type="SUPFAM" id="SSF56176">
    <property type="entry name" value="FAD-binding/transporter-associated domain-like"/>
    <property type="match status" value="1"/>
</dbReference>
<dbReference type="PROSITE" id="PS51387">
    <property type="entry name" value="FAD_PCMH"/>
    <property type="match status" value="1"/>
</dbReference>
<reference evidence="3" key="1">
    <citation type="journal article" date="2014" name="Front. Microbiol.">
        <title>High frequency of phylogenetically diverse reductive dehalogenase-homologous genes in deep subseafloor sedimentary metagenomes.</title>
        <authorList>
            <person name="Kawai M."/>
            <person name="Futagami T."/>
            <person name="Toyoda A."/>
            <person name="Takaki Y."/>
            <person name="Nishi S."/>
            <person name="Hori S."/>
            <person name="Arai W."/>
            <person name="Tsubouchi T."/>
            <person name="Morono Y."/>
            <person name="Uchiyama I."/>
            <person name="Ito T."/>
            <person name="Fujiyama A."/>
            <person name="Inagaki F."/>
            <person name="Takami H."/>
        </authorList>
    </citation>
    <scope>NUCLEOTIDE SEQUENCE</scope>
    <source>
        <strain evidence="3">Expedition CK06-06</strain>
    </source>
</reference>